<proteinExistence type="predicted"/>
<gene>
    <name evidence="1" type="ORF">HINF_LOCUS59253</name>
    <name evidence="2" type="ORF">HINF_LOCUS71328</name>
</gene>
<dbReference type="Proteomes" id="UP001642409">
    <property type="component" value="Unassembled WGS sequence"/>
</dbReference>
<reference evidence="1" key="1">
    <citation type="submission" date="2023-06" db="EMBL/GenBank/DDBJ databases">
        <authorList>
            <person name="Kurt Z."/>
        </authorList>
    </citation>
    <scope>NUCLEOTIDE SEQUENCE</scope>
</reference>
<evidence type="ECO:0000313" key="3">
    <source>
        <dbReference type="Proteomes" id="UP001642409"/>
    </source>
</evidence>
<evidence type="ECO:0000313" key="2">
    <source>
        <dbReference type="EMBL" id="CAL6101726.1"/>
    </source>
</evidence>
<evidence type="ECO:0000313" key="1">
    <source>
        <dbReference type="EMBL" id="CAI9971608.1"/>
    </source>
</evidence>
<dbReference type="EMBL" id="CAXDID020000547">
    <property type="protein sequence ID" value="CAL6101726.1"/>
    <property type="molecule type" value="Genomic_DNA"/>
</dbReference>
<sequence>MLQKLSQLQNNGFTVVQTLFDMSMNAFVISFEEVNIKYQLKLSGVGKRFVTVQISKVVTCMLQLHYNMLSEPLIITSVQHNPLTRDYPDGQTHYPDQMVYSKTMQVHSPETKTELTGQLHVFEIFCPLTPHVHAPLQKAAPTVGHEQTPACIIRSPTHQKAPSIKTEFSGPVQTELIKIEYYGHMQMKFQTIAFVLEH</sequence>
<protein>
    <submittedName>
        <fullName evidence="2">Hypothetical_protein</fullName>
    </submittedName>
</protein>
<dbReference type="EMBL" id="CATOUU010001094">
    <property type="protein sequence ID" value="CAI9971608.1"/>
    <property type="molecule type" value="Genomic_DNA"/>
</dbReference>
<accession>A0AA86VNP8</accession>
<dbReference type="AlphaFoldDB" id="A0AA86VNP8"/>
<keyword evidence="3" id="KW-1185">Reference proteome</keyword>
<reference evidence="2 3" key="2">
    <citation type="submission" date="2024-07" db="EMBL/GenBank/DDBJ databases">
        <authorList>
            <person name="Akdeniz Z."/>
        </authorList>
    </citation>
    <scope>NUCLEOTIDE SEQUENCE [LARGE SCALE GENOMIC DNA]</scope>
</reference>
<name>A0AA86VNP8_9EUKA</name>
<comment type="caution">
    <text evidence="1">The sequence shown here is derived from an EMBL/GenBank/DDBJ whole genome shotgun (WGS) entry which is preliminary data.</text>
</comment>
<organism evidence="1">
    <name type="scientific">Hexamita inflata</name>
    <dbReference type="NCBI Taxonomy" id="28002"/>
    <lineage>
        <taxon>Eukaryota</taxon>
        <taxon>Metamonada</taxon>
        <taxon>Diplomonadida</taxon>
        <taxon>Hexamitidae</taxon>
        <taxon>Hexamitinae</taxon>
        <taxon>Hexamita</taxon>
    </lineage>
</organism>